<dbReference type="EMBL" id="JAQIZZ010000005">
    <property type="protein sequence ID" value="KAJ5541321.1"/>
    <property type="molecule type" value="Genomic_DNA"/>
</dbReference>
<evidence type="ECO:0000313" key="3">
    <source>
        <dbReference type="EMBL" id="KAJ5541321.1"/>
    </source>
</evidence>
<dbReference type="AlphaFoldDB" id="A0AAD6GGJ2"/>
<accession>A0AAD6GGJ2</accession>
<dbReference type="InterPro" id="IPR050819">
    <property type="entry name" value="Tripeptidyl-peptidase_I"/>
</dbReference>
<dbReference type="Gene3D" id="3.40.50.200">
    <property type="entry name" value="Peptidase S8/S53 domain"/>
    <property type="match status" value="1"/>
</dbReference>
<evidence type="ECO:0000256" key="2">
    <source>
        <dbReference type="ARBA" id="ARBA00023145"/>
    </source>
</evidence>
<name>A0AAD6GGJ2_9EURO</name>
<gene>
    <name evidence="3" type="ORF">N7494_006397</name>
</gene>
<dbReference type="GO" id="GO:0006508">
    <property type="term" value="P:proteolysis"/>
    <property type="evidence" value="ECO:0007669"/>
    <property type="project" value="InterPro"/>
</dbReference>
<dbReference type="PANTHER" id="PTHR14218:SF15">
    <property type="entry name" value="TRIPEPTIDYL-PEPTIDASE 1"/>
    <property type="match status" value="1"/>
</dbReference>
<dbReference type="PANTHER" id="PTHR14218">
    <property type="entry name" value="PROTEASE S8 TRIPEPTIDYL PEPTIDASE I CLN2"/>
    <property type="match status" value="1"/>
</dbReference>
<evidence type="ECO:0000313" key="4">
    <source>
        <dbReference type="Proteomes" id="UP001220324"/>
    </source>
</evidence>
<dbReference type="InterPro" id="IPR036852">
    <property type="entry name" value="Peptidase_S8/S53_dom_sf"/>
</dbReference>
<keyword evidence="4" id="KW-1185">Reference proteome</keyword>
<evidence type="ECO:0000256" key="1">
    <source>
        <dbReference type="ARBA" id="ARBA00022729"/>
    </source>
</evidence>
<organism evidence="3 4">
    <name type="scientific">Penicillium frequentans</name>
    <dbReference type="NCBI Taxonomy" id="3151616"/>
    <lineage>
        <taxon>Eukaryota</taxon>
        <taxon>Fungi</taxon>
        <taxon>Dikarya</taxon>
        <taxon>Ascomycota</taxon>
        <taxon>Pezizomycotina</taxon>
        <taxon>Eurotiomycetes</taxon>
        <taxon>Eurotiomycetidae</taxon>
        <taxon>Eurotiales</taxon>
        <taxon>Aspergillaceae</taxon>
        <taxon>Penicillium</taxon>
    </lineage>
</organism>
<sequence>MIAGVHTVTNQEETLESPRFVEGTRYYRTREATDLVTPQFNSIFPATCPYVTAVGGTSDVMPETAWNASSGGFSNY</sequence>
<protein>
    <submittedName>
        <fullName evidence="3">Uncharacterized protein</fullName>
    </submittedName>
</protein>
<dbReference type="Proteomes" id="UP001220324">
    <property type="component" value="Unassembled WGS sequence"/>
</dbReference>
<dbReference type="GO" id="GO:0004252">
    <property type="term" value="F:serine-type endopeptidase activity"/>
    <property type="evidence" value="ECO:0007669"/>
    <property type="project" value="InterPro"/>
</dbReference>
<reference evidence="3 4" key="1">
    <citation type="journal article" date="2023" name="IMA Fungus">
        <title>Comparative genomic study of the Penicillium genus elucidates a diverse pangenome and 15 lateral gene transfer events.</title>
        <authorList>
            <person name="Petersen C."/>
            <person name="Sorensen T."/>
            <person name="Nielsen M.R."/>
            <person name="Sondergaard T.E."/>
            <person name="Sorensen J.L."/>
            <person name="Fitzpatrick D.A."/>
            <person name="Frisvad J.C."/>
            <person name="Nielsen K.L."/>
        </authorList>
    </citation>
    <scope>NUCLEOTIDE SEQUENCE [LARGE SCALE GENOMIC DNA]</scope>
    <source>
        <strain evidence="3 4">IBT 35679</strain>
    </source>
</reference>
<dbReference type="SUPFAM" id="SSF52743">
    <property type="entry name" value="Subtilisin-like"/>
    <property type="match status" value="1"/>
</dbReference>
<keyword evidence="2" id="KW-0865">Zymogen</keyword>
<keyword evidence="1" id="KW-0732">Signal</keyword>
<comment type="caution">
    <text evidence="3">The sequence shown here is derived from an EMBL/GenBank/DDBJ whole genome shotgun (WGS) entry which is preliminary data.</text>
</comment>
<dbReference type="GO" id="GO:0008240">
    <property type="term" value="F:tripeptidyl-peptidase activity"/>
    <property type="evidence" value="ECO:0007669"/>
    <property type="project" value="TreeGrafter"/>
</dbReference>
<proteinExistence type="predicted"/>